<dbReference type="AlphaFoldDB" id="A0A7M1UTU2"/>
<dbReference type="RefSeq" id="WP_193436827.1">
    <property type="nucleotide sequence ID" value="NZ_CP063144.1"/>
</dbReference>
<accession>A0A7M1UTU2</accession>
<feature type="domain" description="Calcineurin-like phosphoesterase" evidence="1">
    <location>
        <begin position="1"/>
        <end position="72"/>
    </location>
</feature>
<dbReference type="GeneID" id="59454517"/>
<dbReference type="GO" id="GO:0016787">
    <property type="term" value="F:hydrolase activity"/>
    <property type="evidence" value="ECO:0007669"/>
    <property type="project" value="InterPro"/>
</dbReference>
<gene>
    <name evidence="2" type="ORF">IMZ38_03825</name>
</gene>
<dbReference type="OrthoDB" id="7513at2157"/>
<protein>
    <submittedName>
        <fullName evidence="2">Metallophosphoesterase family protein</fullName>
    </submittedName>
</protein>
<reference evidence="2 3" key="1">
    <citation type="submission" date="2020-10" db="EMBL/GenBank/DDBJ databases">
        <title>Complete genome sequence of Thermosphaera aggregans strain 3507.</title>
        <authorList>
            <person name="Zayulina K.S."/>
            <person name="Elcheninov A.G."/>
            <person name="Toshchakov S.V."/>
            <person name="Kublanov I.V."/>
            <person name="Kochetkova T.V."/>
        </authorList>
    </citation>
    <scope>NUCLEOTIDE SEQUENCE [LARGE SCALE GENOMIC DNA]</scope>
    <source>
        <strain evidence="2 3">3507</strain>
    </source>
</reference>
<evidence type="ECO:0000259" key="1">
    <source>
        <dbReference type="Pfam" id="PF00149"/>
    </source>
</evidence>
<keyword evidence="3" id="KW-1185">Reference proteome</keyword>
<proteinExistence type="predicted"/>
<dbReference type="Proteomes" id="UP000593766">
    <property type="component" value="Chromosome"/>
</dbReference>
<evidence type="ECO:0000313" key="3">
    <source>
        <dbReference type="Proteomes" id="UP000593766"/>
    </source>
</evidence>
<evidence type="ECO:0000313" key="2">
    <source>
        <dbReference type="EMBL" id="QOR95033.1"/>
    </source>
</evidence>
<dbReference type="InterPro" id="IPR029052">
    <property type="entry name" value="Metallo-depent_PP-like"/>
</dbReference>
<dbReference type="Gene3D" id="3.60.21.10">
    <property type="match status" value="1"/>
</dbReference>
<organism evidence="2 3">
    <name type="scientific">Thermosphaera chiliense</name>
    <dbReference type="NCBI Taxonomy" id="3402707"/>
    <lineage>
        <taxon>Archaea</taxon>
        <taxon>Thermoproteota</taxon>
        <taxon>Thermoprotei</taxon>
        <taxon>Desulfurococcales</taxon>
        <taxon>Desulfurococcaceae</taxon>
        <taxon>Thermosphaera</taxon>
    </lineage>
</organism>
<name>A0A7M1UTU2_9CREN</name>
<dbReference type="InterPro" id="IPR004843">
    <property type="entry name" value="Calcineurin-like_PHP"/>
</dbReference>
<sequence>MRVLAFSDLHGNVDVLKMLAKRLEGENFDYMLIAGDLTNADLISDPESVLKQVYEVFHLIESLEIPYYFVWGIPFRELTIVLSLALRKASKDHPRMKAYSRKEYQDLLRIGKETESLISSLKHGKCLEHGRVESLGKYKITSTPQLVDGKTVFLVHHFKKLTNALIQIEGHVHYGQKLNNYLNLGFLYRDDSHGAKPMIGCYWVLKFDKTGVNAEWVNMGENLKEYKCPRHPEQGVFYIPVNWKKCPVCYDPRKNKELLRSKGLH</sequence>
<dbReference type="SUPFAM" id="SSF56300">
    <property type="entry name" value="Metallo-dependent phosphatases"/>
    <property type="match status" value="1"/>
</dbReference>
<dbReference type="KEGG" id="tcs:IMZ38_03825"/>
<dbReference type="Pfam" id="PF00149">
    <property type="entry name" value="Metallophos"/>
    <property type="match status" value="1"/>
</dbReference>
<dbReference type="EMBL" id="CP063144">
    <property type="protein sequence ID" value="QOR95033.1"/>
    <property type="molecule type" value="Genomic_DNA"/>
</dbReference>